<evidence type="ECO:0000313" key="3">
    <source>
        <dbReference type="Proteomes" id="UP000199435"/>
    </source>
</evidence>
<dbReference type="EMBL" id="FMAH01000004">
    <property type="protein sequence ID" value="SCB16306.1"/>
    <property type="molecule type" value="Genomic_DNA"/>
</dbReference>
<dbReference type="AlphaFoldDB" id="A0A1C3ULF2"/>
<organism evidence="2 3">
    <name type="scientific">Rhizobium miluonense</name>
    <dbReference type="NCBI Taxonomy" id="411945"/>
    <lineage>
        <taxon>Bacteria</taxon>
        <taxon>Pseudomonadati</taxon>
        <taxon>Pseudomonadota</taxon>
        <taxon>Alphaproteobacteria</taxon>
        <taxon>Hyphomicrobiales</taxon>
        <taxon>Rhizobiaceae</taxon>
        <taxon>Rhizobium/Agrobacterium group</taxon>
        <taxon>Rhizobium</taxon>
    </lineage>
</organism>
<name>A0A1C3ULF2_9HYPH</name>
<gene>
    <name evidence="2" type="ORF">GA0061102_1004148</name>
</gene>
<accession>A0A1C3ULF2</accession>
<evidence type="ECO:0000313" key="2">
    <source>
        <dbReference type="EMBL" id="SCB16306.1"/>
    </source>
</evidence>
<dbReference type="Proteomes" id="UP000199435">
    <property type="component" value="Unassembled WGS sequence"/>
</dbReference>
<keyword evidence="3" id="KW-1185">Reference proteome</keyword>
<proteinExistence type="predicted"/>
<evidence type="ECO:0000256" key="1">
    <source>
        <dbReference type="SAM" id="MobiDB-lite"/>
    </source>
</evidence>
<protein>
    <submittedName>
        <fullName evidence="2">Uncharacterized protein</fullName>
    </submittedName>
</protein>
<sequence length="68" mass="7699">MSIFLHLHEIAAKRGDGLRPELIRALQDTCQQNEVISLAAQRSKAVFETADSPEMEQSGDWKHRTHAK</sequence>
<reference evidence="3" key="1">
    <citation type="submission" date="2016-08" db="EMBL/GenBank/DDBJ databases">
        <authorList>
            <person name="Varghese N."/>
            <person name="Submissions Spin"/>
        </authorList>
    </citation>
    <scope>NUCLEOTIDE SEQUENCE [LARGE SCALE GENOMIC DNA]</scope>
    <source>
        <strain evidence="3">HAMBI 2971</strain>
    </source>
</reference>
<feature type="region of interest" description="Disordered" evidence="1">
    <location>
        <begin position="49"/>
        <end position="68"/>
    </location>
</feature>